<organism evidence="1 2">
    <name type="scientific">Hymenobacter edaphi</name>
    <dbReference type="NCBI Taxonomy" id="2211146"/>
    <lineage>
        <taxon>Bacteria</taxon>
        <taxon>Pseudomonadati</taxon>
        <taxon>Bacteroidota</taxon>
        <taxon>Cytophagia</taxon>
        <taxon>Cytophagales</taxon>
        <taxon>Hymenobacteraceae</taxon>
        <taxon>Hymenobacter</taxon>
    </lineage>
</organism>
<keyword evidence="2" id="KW-1185">Reference proteome</keyword>
<protein>
    <submittedName>
        <fullName evidence="1">Uncharacterized protein</fullName>
    </submittedName>
</protein>
<gene>
    <name evidence="1" type="ORF">DLM85_14645</name>
</gene>
<dbReference type="OrthoDB" id="874580at2"/>
<name>A0A328BIZ6_9BACT</name>
<dbReference type="RefSeq" id="WP_111478856.1">
    <property type="nucleotide sequence ID" value="NZ_QHKM01000004.1"/>
</dbReference>
<evidence type="ECO:0000313" key="1">
    <source>
        <dbReference type="EMBL" id="RAK65946.1"/>
    </source>
</evidence>
<proteinExistence type="predicted"/>
<accession>A0A328BIZ6</accession>
<dbReference type="AlphaFoldDB" id="A0A328BIZ6"/>
<dbReference type="Proteomes" id="UP000248553">
    <property type="component" value="Unassembled WGS sequence"/>
</dbReference>
<sequence>MSTITLDYNYFPLMLESGKDLNIPDFKTSDNGKDAWEYYGNFKSSNYDKVVSFQYQNQVPGDDDPLNYRVWYMETSVVGDNLGLIVSCKIDYDRGNRDDHLTLICGFDATGKLVLAQAAAQFHGADDKNFKISPVIANTDGVGNDVSEGLYNAMRDVQKKVDYGDDRDNAGRKGFAYVAMMISQCFIKSVRA</sequence>
<dbReference type="EMBL" id="QHKM01000004">
    <property type="protein sequence ID" value="RAK65946.1"/>
    <property type="molecule type" value="Genomic_DNA"/>
</dbReference>
<reference evidence="2" key="1">
    <citation type="submission" date="2018-05" db="EMBL/GenBank/DDBJ databases">
        <authorList>
            <person name="Nie L."/>
        </authorList>
    </citation>
    <scope>NUCLEOTIDE SEQUENCE [LARGE SCALE GENOMIC DNA]</scope>
    <source>
        <strain evidence="2">NL</strain>
    </source>
</reference>
<evidence type="ECO:0000313" key="2">
    <source>
        <dbReference type="Proteomes" id="UP000248553"/>
    </source>
</evidence>
<comment type="caution">
    <text evidence="1">The sequence shown here is derived from an EMBL/GenBank/DDBJ whole genome shotgun (WGS) entry which is preliminary data.</text>
</comment>